<proteinExistence type="predicted"/>
<evidence type="ECO:0000256" key="1">
    <source>
        <dbReference type="SAM" id="SignalP"/>
    </source>
</evidence>
<gene>
    <name evidence="2" type="primary">cusF</name>
    <name evidence="2" type="ORF">EMLFYP7_00554</name>
</gene>
<feature type="signal peptide" evidence="1">
    <location>
        <begin position="1"/>
        <end position="24"/>
    </location>
</feature>
<evidence type="ECO:0000313" key="2">
    <source>
        <dbReference type="EMBL" id="VYT76302.1"/>
    </source>
</evidence>
<dbReference type="Pfam" id="PF11604">
    <property type="entry name" value="CusF_Ec"/>
    <property type="match status" value="1"/>
</dbReference>
<sequence>MRSYFFRALTGVLALLSLSAAVQAHDIHHDMAQHSAAQAPVYHARGIVKTITSQTLTVRHQAIPELNWPPMTMQFELPPAATLPAVKAGDSIQFSFVQSANGYQVVSLTPQD</sequence>
<dbReference type="AlphaFoldDB" id="A0A6N2ZH50"/>
<dbReference type="RefSeq" id="WP_156564627.1">
    <property type="nucleotide sequence ID" value="NZ_CACRTZ010000004.1"/>
</dbReference>
<dbReference type="EMBL" id="CACRTZ010000004">
    <property type="protein sequence ID" value="VYT76302.1"/>
    <property type="molecule type" value="Genomic_DNA"/>
</dbReference>
<protein>
    <submittedName>
        <fullName evidence="2">Cation efflux system protein CusF</fullName>
    </submittedName>
</protein>
<name>A0A6N2ZH50_9ENTR</name>
<feature type="chain" id="PRO_5027032356" evidence="1">
    <location>
        <begin position="25"/>
        <end position="112"/>
    </location>
</feature>
<dbReference type="InterPro" id="IPR021647">
    <property type="entry name" value="CusF_Ec"/>
</dbReference>
<dbReference type="InterPro" id="IPR042230">
    <property type="entry name" value="CusF_sf"/>
</dbReference>
<dbReference type="Gene3D" id="2.40.50.320">
    <property type="entry name" value="Copper binding periplasmic protein CusF"/>
    <property type="match status" value="1"/>
</dbReference>
<reference evidence="2" key="1">
    <citation type="submission" date="2019-11" db="EMBL/GenBank/DDBJ databases">
        <authorList>
            <person name="Feng L."/>
        </authorList>
    </citation>
    <scope>NUCLEOTIDE SEQUENCE</scope>
    <source>
        <strain evidence="2">EMassiliensisLFYP7</strain>
    </source>
</reference>
<keyword evidence="1" id="KW-0732">Signal</keyword>
<accession>A0A6N2ZH50</accession>
<organism evidence="2">
    <name type="scientific">Phytobacter massiliensis</name>
    <dbReference type="NCBI Taxonomy" id="1485952"/>
    <lineage>
        <taxon>Bacteria</taxon>
        <taxon>Pseudomonadati</taxon>
        <taxon>Pseudomonadota</taxon>
        <taxon>Gammaproteobacteria</taxon>
        <taxon>Enterobacterales</taxon>
        <taxon>Enterobacteriaceae</taxon>
        <taxon>Phytobacter</taxon>
    </lineage>
</organism>